<reference key="2">
    <citation type="submission" date="2011-05" db="EMBL/GenBank/DDBJ databases">
        <title>The Genome of Mycoplasma haemofelis Strain Ohio2, a pathogenic hemoplasma of the cat.</title>
        <authorList>
            <person name="Santos A.P."/>
            <person name="Guimaraes A.M.S."/>
            <person name="SanMiguel P.J."/>
            <person name="Martin S.W."/>
            <person name="Messick J.B."/>
        </authorList>
    </citation>
    <scope>NUCLEOTIDE SEQUENCE</scope>
    <source>
        <strain>Ohio2</strain>
    </source>
</reference>
<dbReference type="KEGG" id="mhf:MHF_1025"/>
<evidence type="ECO:0000313" key="2">
    <source>
        <dbReference type="EMBL" id="AEG73277.1"/>
    </source>
</evidence>
<dbReference type="EMBL" id="CP002808">
    <property type="protein sequence ID" value="AEG73277.1"/>
    <property type="molecule type" value="Genomic_DNA"/>
</dbReference>
<dbReference type="BioCyc" id="MHAE859194:G1GR7-1019-MONOMER"/>
<dbReference type="Proteomes" id="UP000007952">
    <property type="component" value="Chromosome"/>
</dbReference>
<feature type="region of interest" description="Disordered" evidence="1">
    <location>
        <begin position="230"/>
        <end position="250"/>
    </location>
</feature>
<dbReference type="HOGENOM" id="CLU_083871_0_0_14"/>
<accession>F6FJ79</accession>
<feature type="compositionally biased region" description="Low complexity" evidence="1">
    <location>
        <begin position="236"/>
        <end position="250"/>
    </location>
</feature>
<name>F6FJ79_MYCHI</name>
<evidence type="ECO:0000256" key="1">
    <source>
        <dbReference type="SAM" id="MobiDB-lite"/>
    </source>
</evidence>
<organism evidence="2 3">
    <name type="scientific">Mycoplasma haemofelis (strain Ohio2)</name>
    <dbReference type="NCBI Taxonomy" id="859194"/>
    <lineage>
        <taxon>Bacteria</taxon>
        <taxon>Bacillati</taxon>
        <taxon>Mycoplasmatota</taxon>
        <taxon>Mollicutes</taxon>
        <taxon>Mycoplasmataceae</taxon>
        <taxon>Mycoplasma</taxon>
    </lineage>
</organism>
<reference evidence="2 3" key="1">
    <citation type="journal article" date="2011" name="J. Bacteriol.">
        <title>Complete genome sequences of two hemotropic Mycoplasmas, Mycoplasma haemofelis strain Ohio2 and Mycoplasma suis strain Illinois.</title>
        <authorList>
            <person name="Messick J.B."/>
            <person name="Santos A.P."/>
            <person name="Guimaraes A.M."/>
        </authorList>
    </citation>
    <scope>NUCLEOTIDE SEQUENCE [LARGE SCALE GENOMIC DNA]</scope>
    <source>
        <strain evidence="2 3">Ohio2</strain>
    </source>
</reference>
<sequence length="288" mass="31104">MSSPLLKGLLGTAAVGGVSTGGFLAYKSFQPQNVKDVLVSKGLTVVNADSVGSWKVIAMSNKDNDAFFTFLGIGKSDDRKISGAKLKEKCGSVLSTSVKDEKYEDLLSKAKLWCLQPTPKNLEERLLIDEFETALSENEFKSVYKMLEQDGTFKSEIEATKGSETEDGKKVKAWCVEEFKKPANSPQDKAKARCTTPAKNIGEVLKNSGLSLIASSSGWTDRYKSLKEGNADTNLSSDISSSGSTSISTDEAGGTALSTWCNTEVGKEIHSLTGNYNDHLNKVKKRCV</sequence>
<dbReference type="AlphaFoldDB" id="F6FJ79"/>
<gene>
    <name evidence="2" type="ordered locus">MHF_1025</name>
</gene>
<proteinExistence type="predicted"/>
<protein>
    <submittedName>
        <fullName evidence="2">Uncharacterized protein</fullName>
    </submittedName>
</protein>
<evidence type="ECO:0000313" key="3">
    <source>
        <dbReference type="Proteomes" id="UP000007952"/>
    </source>
</evidence>